<organism evidence="1 2">
    <name type="scientific">Hyphomonas johnsonii MHS-2</name>
    <dbReference type="NCBI Taxonomy" id="1280950"/>
    <lineage>
        <taxon>Bacteria</taxon>
        <taxon>Pseudomonadati</taxon>
        <taxon>Pseudomonadota</taxon>
        <taxon>Alphaproteobacteria</taxon>
        <taxon>Hyphomonadales</taxon>
        <taxon>Hyphomonadaceae</taxon>
        <taxon>Hyphomonas</taxon>
    </lineage>
</organism>
<gene>
    <name evidence="1" type="ORF">HJO_02720</name>
</gene>
<accession>A0A059FUG5</accession>
<evidence type="ECO:0000313" key="2">
    <source>
        <dbReference type="Proteomes" id="UP000025171"/>
    </source>
</evidence>
<name>A0A059FUG5_9PROT</name>
<evidence type="ECO:0000313" key="1">
    <source>
        <dbReference type="EMBL" id="KCZ94252.1"/>
    </source>
</evidence>
<dbReference type="PATRIC" id="fig|1280950.3.peg.555"/>
<dbReference type="eggNOG" id="COG2030">
    <property type="taxonomic scope" value="Bacteria"/>
</dbReference>
<protein>
    <recommendedName>
        <fullName evidence="3">N-terminal of MaoC-like dehydratase domain-containing protein</fullName>
    </recommendedName>
</protein>
<dbReference type="InterPro" id="IPR029069">
    <property type="entry name" value="HotDog_dom_sf"/>
</dbReference>
<comment type="caution">
    <text evidence="1">The sequence shown here is derived from an EMBL/GenBank/DDBJ whole genome shotgun (WGS) entry which is preliminary data.</text>
</comment>
<keyword evidence="2" id="KW-1185">Reference proteome</keyword>
<dbReference type="Gene3D" id="3.10.129.10">
    <property type="entry name" value="Hotdog Thioesterase"/>
    <property type="match status" value="2"/>
</dbReference>
<evidence type="ECO:0008006" key="3">
    <source>
        <dbReference type="Google" id="ProtNLM"/>
    </source>
</evidence>
<reference evidence="1 2" key="1">
    <citation type="journal article" date="2014" name="Antonie Van Leeuwenhoek">
        <title>Hyphomonas beringensis sp. nov. and Hyphomonas chukchiensis sp. nov., isolated from surface seawater of the Bering Sea and Chukchi Sea.</title>
        <authorList>
            <person name="Li C."/>
            <person name="Lai Q."/>
            <person name="Li G."/>
            <person name="Dong C."/>
            <person name="Wang J."/>
            <person name="Liao Y."/>
            <person name="Shao Z."/>
        </authorList>
    </citation>
    <scope>NUCLEOTIDE SEQUENCE [LARGE SCALE GENOMIC DNA]</scope>
    <source>
        <strain evidence="1 2">MHS-2</strain>
    </source>
</reference>
<dbReference type="SUPFAM" id="SSF54637">
    <property type="entry name" value="Thioesterase/thiol ester dehydrase-isomerase"/>
    <property type="match status" value="2"/>
</dbReference>
<sequence length="416" mass="46866">MNMADTETSVGTITDEDIDRARRQIGVPKFAYNKPYNEFASTDSMRHFAFGCGDDNPLFTSRDYGRSTRWGDQIAFPLFLHTTGTNLTPKPDGELKALFKGLFRGVGKYYTGVDWTFWRPLYPDQKVFVERVTSNIEVRAGSSFSGGRTVTETYRDLYVDHAGVPVGRREEHYLSAERSGTKKSGKYSGIERQTYTPEDIAEIDKVYAAECLRGSELRWWEDVEVGDDVTPVAKGPLTMVDIISYHMGMGLSSSGIGPLGLNYKQRMKMPAFFVPDKYGVPDVVQRVHWDHQRAQDLGLPSSYDYGQMRTSWLMHLVTKWMGDDAWLWKFSCQSREFNFMGDTTICSGKVIAKREEGIHRVVDLKLASTNQRGQDTAPGTATVILPSRETGPVVLPTPDTDMLRRGAQIMHASVSR</sequence>
<dbReference type="AlphaFoldDB" id="A0A059FUG5"/>
<dbReference type="Proteomes" id="UP000025171">
    <property type="component" value="Unassembled WGS sequence"/>
</dbReference>
<proteinExistence type="predicted"/>
<dbReference type="STRING" id="1280950.HJO_02720"/>
<dbReference type="EMBL" id="ARYK01000001">
    <property type="protein sequence ID" value="KCZ94252.1"/>
    <property type="molecule type" value="Genomic_DNA"/>
</dbReference>